<name>A0A7S4V7Z3_9STRA</name>
<keyword evidence="1" id="KW-0732">Signal</keyword>
<evidence type="ECO:0000313" key="2">
    <source>
        <dbReference type="EMBL" id="CAE4613141.1"/>
    </source>
</evidence>
<feature type="chain" id="PRO_5030504724" description="TLDc domain-containing protein" evidence="1">
    <location>
        <begin position="20"/>
        <end position="266"/>
    </location>
</feature>
<feature type="signal peptide" evidence="1">
    <location>
        <begin position="1"/>
        <end position="19"/>
    </location>
</feature>
<sequence length="266" mass="29903">MKTSITAFFLLVAINNVFGSVVDDYSYDEALVERLLGNKTQRKERELTELYHPTTIPKQMYTELIYKEQACKNFIITDVTGTIRNEVPAGADPIQVTEFAIGDYGSFQCDLFENSVNFGQFGGKRVGSTLWGCKVIAFVSLRPDADPLATFTEPVWDCTVTDYIGLKEGSPLDFTDEDLEYDYIRNEGVMLFLFDPNIRTGNLWNAFHSHEGTFATTGGAGTAVGARGQVEIIFDDFSITWFHIYTVEVWSLEQNQPLSNFPPFSP</sequence>
<protein>
    <recommendedName>
        <fullName evidence="3">TLDc domain-containing protein</fullName>
    </recommendedName>
</protein>
<proteinExistence type="predicted"/>
<dbReference type="AlphaFoldDB" id="A0A7S4V7Z3"/>
<evidence type="ECO:0000256" key="1">
    <source>
        <dbReference type="SAM" id="SignalP"/>
    </source>
</evidence>
<dbReference type="EMBL" id="HBNS01022772">
    <property type="protein sequence ID" value="CAE4613141.1"/>
    <property type="molecule type" value="Transcribed_RNA"/>
</dbReference>
<gene>
    <name evidence="2" type="ORF">DBRI00130_LOCUS17986</name>
</gene>
<reference evidence="2" key="1">
    <citation type="submission" date="2021-01" db="EMBL/GenBank/DDBJ databases">
        <authorList>
            <person name="Corre E."/>
            <person name="Pelletier E."/>
            <person name="Niang G."/>
            <person name="Scheremetjew M."/>
            <person name="Finn R."/>
            <person name="Kale V."/>
            <person name="Holt S."/>
            <person name="Cochrane G."/>
            <person name="Meng A."/>
            <person name="Brown T."/>
            <person name="Cohen L."/>
        </authorList>
    </citation>
    <scope>NUCLEOTIDE SEQUENCE</scope>
    <source>
        <strain evidence="2">GSO104</strain>
    </source>
</reference>
<organism evidence="2">
    <name type="scientific">Ditylum brightwellii</name>
    <dbReference type="NCBI Taxonomy" id="49249"/>
    <lineage>
        <taxon>Eukaryota</taxon>
        <taxon>Sar</taxon>
        <taxon>Stramenopiles</taxon>
        <taxon>Ochrophyta</taxon>
        <taxon>Bacillariophyta</taxon>
        <taxon>Mediophyceae</taxon>
        <taxon>Lithodesmiophycidae</taxon>
        <taxon>Lithodesmiales</taxon>
        <taxon>Lithodesmiaceae</taxon>
        <taxon>Ditylum</taxon>
    </lineage>
</organism>
<accession>A0A7S4V7Z3</accession>
<evidence type="ECO:0008006" key="3">
    <source>
        <dbReference type="Google" id="ProtNLM"/>
    </source>
</evidence>